<dbReference type="RefSeq" id="WP_123201890.1">
    <property type="nucleotide sequence ID" value="NZ_RJMB01000014.1"/>
</dbReference>
<organism evidence="1 2">
    <name type="scientific">Halostreptopolyspora alba</name>
    <dbReference type="NCBI Taxonomy" id="2487137"/>
    <lineage>
        <taxon>Bacteria</taxon>
        <taxon>Bacillati</taxon>
        <taxon>Actinomycetota</taxon>
        <taxon>Actinomycetes</taxon>
        <taxon>Streptosporangiales</taxon>
        <taxon>Nocardiopsidaceae</taxon>
        <taxon>Halostreptopolyspora</taxon>
    </lineage>
</organism>
<sequence>AVAGAAMGAVLMGAPAYAHGDGPDEQSNQNTQLVPIQLCNTNVGALLGANSSEARDCINGPQQGNVDK</sequence>
<keyword evidence="2" id="KW-1185">Reference proteome</keyword>
<dbReference type="EMBL" id="RJMB01000014">
    <property type="protein sequence ID" value="RNL83774.1"/>
    <property type="molecule type" value="Genomic_DNA"/>
</dbReference>
<accession>A0A3N0E7E4</accession>
<dbReference type="Proteomes" id="UP000269198">
    <property type="component" value="Unassembled WGS sequence"/>
</dbReference>
<evidence type="ECO:0000313" key="1">
    <source>
        <dbReference type="EMBL" id="RNL83774.1"/>
    </source>
</evidence>
<comment type="caution">
    <text evidence="1">The sequence shown here is derived from an EMBL/GenBank/DDBJ whole genome shotgun (WGS) entry which is preliminary data.</text>
</comment>
<protein>
    <submittedName>
        <fullName evidence="1">Uncharacterized protein</fullName>
    </submittedName>
</protein>
<name>A0A3N0E7E4_9ACTN</name>
<proteinExistence type="predicted"/>
<reference evidence="1 2" key="1">
    <citation type="submission" date="2018-11" db="EMBL/GenBank/DDBJ databases">
        <title>The genome draft of YIM 96095.</title>
        <authorList>
            <person name="Tang S.-K."/>
            <person name="Chunyu W.-X."/>
            <person name="Feng Y.-Z."/>
        </authorList>
    </citation>
    <scope>NUCLEOTIDE SEQUENCE [LARGE SCALE GENOMIC DNA]</scope>
    <source>
        <strain evidence="1 2">YIM 96095</strain>
    </source>
</reference>
<evidence type="ECO:0000313" key="2">
    <source>
        <dbReference type="Proteomes" id="UP000269198"/>
    </source>
</evidence>
<feature type="non-terminal residue" evidence="1">
    <location>
        <position position="1"/>
    </location>
</feature>
<gene>
    <name evidence="1" type="ORF">EFW17_14300</name>
</gene>
<dbReference type="OrthoDB" id="3432339at2"/>
<dbReference type="AlphaFoldDB" id="A0A3N0E7E4"/>